<comment type="function">
    <text evidence="4 5 7">Seems to be required for maximal rate of protein biosynthesis. Enhances ribosome dissociation into subunits and stabilizes the binding of the initiator Met-tRNA(I) to 40 S ribosomal subunits.</text>
</comment>
<keyword evidence="10" id="KW-1185">Reference proteome</keyword>
<evidence type="ECO:0000256" key="2">
    <source>
        <dbReference type="ARBA" id="ARBA00022540"/>
    </source>
</evidence>
<dbReference type="Pfam" id="PF01176">
    <property type="entry name" value="eIF-1a"/>
    <property type="match status" value="1"/>
</dbReference>
<comment type="similarity">
    <text evidence="1 5 6">Belongs to the eIF-1A family.</text>
</comment>
<protein>
    <recommendedName>
        <fullName evidence="5">Translation initiation factor 1A</fullName>
        <shortName evidence="5">aIF-1A</shortName>
    </recommendedName>
</protein>
<evidence type="ECO:0000259" key="8">
    <source>
        <dbReference type="PROSITE" id="PS50832"/>
    </source>
</evidence>
<accession>A0A8G2FY63</accession>
<dbReference type="InterPro" id="IPR018104">
    <property type="entry name" value="TIF_eIF-1A_CS"/>
</dbReference>
<dbReference type="RefSeq" id="WP_011177054.1">
    <property type="nucleotide sequence ID" value="NC_005877.1"/>
</dbReference>
<sequence length="108" mass="12625">MDNDNDENTIRVITPNKKSGEIYGIVEKMSGASRLIVMCEDGVTRNCRIPGKMKKRMWIREGDLVIVKPWEFQDEKGDIIYRYTKTQAAYLSRNHMLPEIIDVFNEKQ</sequence>
<dbReference type="Gene3D" id="2.40.50.140">
    <property type="entry name" value="Nucleic acid-binding proteins"/>
    <property type="match status" value="1"/>
</dbReference>
<dbReference type="SMR" id="A0A8G2FY63"/>
<dbReference type="SUPFAM" id="SSF50249">
    <property type="entry name" value="Nucleic acid-binding proteins"/>
    <property type="match status" value="1"/>
</dbReference>
<dbReference type="InterPro" id="IPR001253">
    <property type="entry name" value="TIF_eIF-1A"/>
</dbReference>
<reference evidence="9 10" key="1">
    <citation type="submission" date="2017-04" db="EMBL/GenBank/DDBJ databases">
        <authorList>
            <person name="Varghese N."/>
            <person name="Submissions S."/>
        </authorList>
    </citation>
    <scope>NUCLEOTIDE SEQUENCE [LARGE SCALE GENOMIC DNA]</scope>
    <source>
        <strain evidence="9 10">DSM 9789</strain>
    </source>
</reference>
<dbReference type="GO" id="GO:0003743">
    <property type="term" value="F:translation initiation factor activity"/>
    <property type="evidence" value="ECO:0007669"/>
    <property type="project" value="UniProtKB-UniRule"/>
</dbReference>
<dbReference type="PROSITE" id="PS50832">
    <property type="entry name" value="S1_IF1_TYPE"/>
    <property type="match status" value="1"/>
</dbReference>
<dbReference type="Proteomes" id="UP000192315">
    <property type="component" value="Unassembled WGS sequence"/>
</dbReference>
<dbReference type="NCBIfam" id="TIGR00523">
    <property type="entry name" value="eIF-1A"/>
    <property type="match status" value="1"/>
</dbReference>
<dbReference type="NCBIfam" id="NF003084">
    <property type="entry name" value="PRK04012.1-3"/>
    <property type="match status" value="1"/>
</dbReference>
<dbReference type="OrthoDB" id="2586at2157"/>
<dbReference type="CDD" id="cd05793">
    <property type="entry name" value="S1_IF1A"/>
    <property type="match status" value="1"/>
</dbReference>
<evidence type="ECO:0000256" key="6">
    <source>
        <dbReference type="RuleBase" id="RU004364"/>
    </source>
</evidence>
<evidence type="ECO:0000313" key="10">
    <source>
        <dbReference type="Proteomes" id="UP000192315"/>
    </source>
</evidence>
<organism evidence="9 10">
    <name type="scientific">Picrophilus torridus (strain ATCC 700027 / DSM 9790 / JCM 10055 / NBRC 100828 / KAW 2/3)</name>
    <dbReference type="NCBI Taxonomy" id="1122961"/>
    <lineage>
        <taxon>Archaea</taxon>
        <taxon>Methanobacteriati</taxon>
        <taxon>Thermoplasmatota</taxon>
        <taxon>Thermoplasmata</taxon>
        <taxon>Thermoplasmatales</taxon>
        <taxon>Picrophilaceae</taxon>
        <taxon>Picrophilus</taxon>
    </lineage>
</organism>
<dbReference type="SMART" id="SM00652">
    <property type="entry name" value="eIF1a"/>
    <property type="match status" value="1"/>
</dbReference>
<keyword evidence="3 5" id="KW-0648">Protein biosynthesis</keyword>
<dbReference type="GO" id="GO:0003723">
    <property type="term" value="F:RNA binding"/>
    <property type="evidence" value="ECO:0007669"/>
    <property type="project" value="InterPro"/>
</dbReference>
<dbReference type="AlphaFoldDB" id="A0A8G2FY63"/>
<comment type="caution">
    <text evidence="9">The sequence shown here is derived from an EMBL/GenBank/DDBJ whole genome shotgun (WGS) entry which is preliminary data.</text>
</comment>
<evidence type="ECO:0000256" key="7">
    <source>
        <dbReference type="RuleBase" id="RU004365"/>
    </source>
</evidence>
<dbReference type="PROSITE" id="PS01262">
    <property type="entry name" value="IF1A"/>
    <property type="match status" value="1"/>
</dbReference>
<evidence type="ECO:0000256" key="1">
    <source>
        <dbReference type="ARBA" id="ARBA00007392"/>
    </source>
</evidence>
<dbReference type="GeneID" id="2844146"/>
<evidence type="ECO:0000256" key="4">
    <source>
        <dbReference type="ARBA" id="ARBA00025502"/>
    </source>
</evidence>
<name>A0A8G2FY63_PICTO</name>
<evidence type="ECO:0000313" key="9">
    <source>
        <dbReference type="EMBL" id="SMD31598.1"/>
    </source>
</evidence>
<dbReference type="HAMAP" id="MF_00216">
    <property type="entry name" value="aIF_1A"/>
    <property type="match status" value="1"/>
</dbReference>
<evidence type="ECO:0000256" key="5">
    <source>
        <dbReference type="HAMAP-Rule" id="MF_00216"/>
    </source>
</evidence>
<dbReference type="PANTHER" id="PTHR21668">
    <property type="entry name" value="EIF-1A"/>
    <property type="match status" value="1"/>
</dbReference>
<dbReference type="NCBIfam" id="NF003085">
    <property type="entry name" value="PRK04012.1-5"/>
    <property type="match status" value="1"/>
</dbReference>
<evidence type="ECO:0000256" key="3">
    <source>
        <dbReference type="ARBA" id="ARBA00022917"/>
    </source>
</evidence>
<proteinExistence type="inferred from homology"/>
<keyword evidence="2 5" id="KW-0396">Initiation factor</keyword>
<dbReference type="InterPro" id="IPR006196">
    <property type="entry name" value="RNA-binding_domain_S1_IF1"/>
</dbReference>
<gene>
    <name evidence="5" type="primary">eif1a</name>
    <name evidence="9" type="ORF">SAMN02745355_1554</name>
</gene>
<dbReference type="EMBL" id="FWYE01000005">
    <property type="protein sequence ID" value="SMD31598.1"/>
    <property type="molecule type" value="Genomic_DNA"/>
</dbReference>
<feature type="domain" description="S1-like" evidence="8">
    <location>
        <begin position="10"/>
        <end position="84"/>
    </location>
</feature>
<dbReference type="InterPro" id="IPR012340">
    <property type="entry name" value="NA-bd_OB-fold"/>
</dbReference>